<keyword evidence="1" id="KW-0812">Transmembrane</keyword>
<organism evidence="3 4">
    <name type="scientific">Amanita muscaria (strain Koide BX008)</name>
    <dbReference type="NCBI Taxonomy" id="946122"/>
    <lineage>
        <taxon>Eukaryota</taxon>
        <taxon>Fungi</taxon>
        <taxon>Dikarya</taxon>
        <taxon>Basidiomycota</taxon>
        <taxon>Agaricomycotina</taxon>
        <taxon>Agaricomycetes</taxon>
        <taxon>Agaricomycetidae</taxon>
        <taxon>Agaricales</taxon>
        <taxon>Pluteineae</taxon>
        <taxon>Amanitaceae</taxon>
        <taxon>Amanita</taxon>
    </lineage>
</organism>
<dbReference type="Pfam" id="PF05529">
    <property type="entry name" value="Bap31"/>
    <property type="match status" value="1"/>
</dbReference>
<dbReference type="EMBL" id="KN818242">
    <property type="protein sequence ID" value="KIL65388.1"/>
    <property type="molecule type" value="Genomic_DNA"/>
</dbReference>
<dbReference type="AlphaFoldDB" id="A0A0C2X9C0"/>
<dbReference type="HOGENOM" id="CLU_2333178_0_0_1"/>
<dbReference type="FunCoup" id="A0A0C2X9C0">
    <property type="interactions" value="217"/>
</dbReference>
<accession>A0A0C2X9C0</accession>
<keyword evidence="1" id="KW-0472">Membrane</keyword>
<evidence type="ECO:0000313" key="4">
    <source>
        <dbReference type="Proteomes" id="UP000054549"/>
    </source>
</evidence>
<dbReference type="OrthoDB" id="435607at2759"/>
<dbReference type="Proteomes" id="UP000054549">
    <property type="component" value="Unassembled WGS sequence"/>
</dbReference>
<protein>
    <recommendedName>
        <fullName evidence="2">BAP29/BAP31 transmembrane domain-containing protein</fullName>
    </recommendedName>
</protein>
<evidence type="ECO:0000259" key="2">
    <source>
        <dbReference type="Pfam" id="PF05529"/>
    </source>
</evidence>
<dbReference type="STRING" id="946122.A0A0C2X9C0"/>
<keyword evidence="1" id="KW-1133">Transmembrane helix</keyword>
<dbReference type="InterPro" id="IPR040463">
    <property type="entry name" value="BAP29/BAP31_N"/>
</dbReference>
<feature type="transmembrane region" description="Helical" evidence="1">
    <location>
        <begin position="12"/>
        <end position="31"/>
    </location>
</feature>
<evidence type="ECO:0000313" key="3">
    <source>
        <dbReference type="EMBL" id="KIL65388.1"/>
    </source>
</evidence>
<keyword evidence="4" id="KW-1185">Reference proteome</keyword>
<reference evidence="3 4" key="1">
    <citation type="submission" date="2014-04" db="EMBL/GenBank/DDBJ databases">
        <title>Evolutionary Origins and Diversification of the Mycorrhizal Mutualists.</title>
        <authorList>
            <consortium name="DOE Joint Genome Institute"/>
            <consortium name="Mycorrhizal Genomics Consortium"/>
            <person name="Kohler A."/>
            <person name="Kuo A."/>
            <person name="Nagy L.G."/>
            <person name="Floudas D."/>
            <person name="Copeland A."/>
            <person name="Barry K.W."/>
            <person name="Cichocki N."/>
            <person name="Veneault-Fourrey C."/>
            <person name="LaButti K."/>
            <person name="Lindquist E.A."/>
            <person name="Lipzen A."/>
            <person name="Lundell T."/>
            <person name="Morin E."/>
            <person name="Murat C."/>
            <person name="Riley R."/>
            <person name="Ohm R."/>
            <person name="Sun H."/>
            <person name="Tunlid A."/>
            <person name="Henrissat B."/>
            <person name="Grigoriev I.V."/>
            <person name="Hibbett D.S."/>
            <person name="Martin F."/>
        </authorList>
    </citation>
    <scope>NUCLEOTIDE SEQUENCE [LARGE SCALE GENOMIC DNA]</scope>
    <source>
        <strain evidence="3 4">Koide BX008</strain>
    </source>
</reference>
<feature type="transmembrane region" description="Helical" evidence="1">
    <location>
        <begin position="43"/>
        <end position="63"/>
    </location>
</feature>
<name>A0A0C2X9C0_AMAMK</name>
<dbReference type="InParanoid" id="A0A0C2X9C0"/>
<gene>
    <name evidence="3" type="ORF">M378DRAFT_527000</name>
</gene>
<proteinExistence type="predicted"/>
<feature type="domain" description="BAP29/BAP31 transmembrane" evidence="2">
    <location>
        <begin position="1"/>
        <end position="95"/>
    </location>
</feature>
<evidence type="ECO:0000256" key="1">
    <source>
        <dbReference type="SAM" id="Phobius"/>
    </source>
</evidence>
<sequence>MTVHYNLTFQLLAAEMIMFCLLVAPFPNVIRRKAFAFISRSRIVAKIAYAIKIAFIFVGILFVDAVQRMLGATSDAKQARIIRPADAGAHSALAAKRF</sequence>